<dbReference type="Pfam" id="PF06074">
    <property type="entry name" value="Portal_Mu"/>
    <property type="match status" value="1"/>
</dbReference>
<evidence type="ECO:0000313" key="4">
    <source>
        <dbReference type="EMBL" id="QJA84132.1"/>
    </source>
</evidence>
<protein>
    <recommendedName>
        <fullName evidence="2">Phage head morphogenesis domain-containing protein</fullName>
    </recommendedName>
</protein>
<sequence>MSKKLWISETKFVEVAEDRDAMLMEIAPRSRSIDWFGLYAFLPDPDPVLQRLGQDMTVYRQLLADAHVGACWINRKSATLSREWEIREPADNLKRTNKQVMEAIDRTMMGLDVYQIITDSLEAPFFGMSPLEVIWEAEAAWAVKDVIGRPPEWFAYNEENELRFKSRENMVAGEPIPDKKFVVARHHASYLNPYGDRVLSRCFWPVVFKKGGFKYWAVFTEKYGMPWVVGKVPKSTNDTERTALLSRLASMVQDAVAVISDDESVELKESAFKASSAGIYEKLIEAANKECSKAIIGHTAGTESTPGKLGAEDTQIEVRADLAAQDQRMITGCFNELFQWIIELNFGPTVAVPEFAFIEDEDLQGERAGRDDKLKQQGVRFAKIYYQRRYNLEEDEFEVTDPASSRPGVATPGQADPASFAETDPMVSLAVDGQKRLDALADREIEASGKPAFAAYSDVMTDWLGTMPSLDRAGERIFGLYESLPADMLSVPLARALMDADGIGVSSAGGEPEFADPPSPVGFGAAGAKWGTNTPFREAIDYFRARAFTVSGIAKADLLSEIKAEIERQLDEGWNLRRFRDEFSTIMARHGFDPLHPFRIDTIFRTNMQGVFQAGRYRQMTDPAVLTARPFWRYVAVMDGSTRPAHAAMHGKIFPADHDFWRVWYPPNGYN</sequence>
<gene>
    <name evidence="4" type="ORF">MM415A00224_0031</name>
    <name evidence="3" type="ORF">MM415B00387_0025</name>
</gene>
<name>A0A6M3KQJ0_9ZZZZ</name>
<accession>A0A6M3KQJ0</accession>
<evidence type="ECO:0000256" key="1">
    <source>
        <dbReference type="SAM" id="MobiDB-lite"/>
    </source>
</evidence>
<dbReference type="Pfam" id="PF04233">
    <property type="entry name" value="Phage_Mu_F"/>
    <property type="match status" value="1"/>
</dbReference>
<reference evidence="4" key="1">
    <citation type="submission" date="2020-03" db="EMBL/GenBank/DDBJ databases">
        <title>The deep terrestrial virosphere.</title>
        <authorList>
            <person name="Holmfeldt K."/>
            <person name="Nilsson E."/>
            <person name="Simone D."/>
            <person name="Lopez-Fernandez M."/>
            <person name="Wu X."/>
            <person name="de Brujin I."/>
            <person name="Lundin D."/>
            <person name="Andersson A."/>
            <person name="Bertilsson S."/>
            <person name="Dopson M."/>
        </authorList>
    </citation>
    <scope>NUCLEOTIDE SEQUENCE</scope>
    <source>
        <strain evidence="4">MM415A00224</strain>
        <strain evidence="3">MM415B00387</strain>
    </source>
</reference>
<dbReference type="EMBL" id="MT141540">
    <property type="protein sequence ID" value="QJA65532.1"/>
    <property type="molecule type" value="Genomic_DNA"/>
</dbReference>
<organism evidence="4">
    <name type="scientific">viral metagenome</name>
    <dbReference type="NCBI Taxonomy" id="1070528"/>
    <lineage>
        <taxon>unclassified sequences</taxon>
        <taxon>metagenomes</taxon>
        <taxon>organismal metagenomes</taxon>
    </lineage>
</organism>
<dbReference type="EMBL" id="MT142524">
    <property type="protein sequence ID" value="QJA84132.1"/>
    <property type="molecule type" value="Genomic_DNA"/>
</dbReference>
<proteinExistence type="predicted"/>
<dbReference type="InterPro" id="IPR006528">
    <property type="entry name" value="Phage_head_morphogenesis_dom"/>
</dbReference>
<feature type="domain" description="Phage head morphogenesis" evidence="2">
    <location>
        <begin position="562"/>
        <end position="671"/>
    </location>
</feature>
<evidence type="ECO:0000259" key="2">
    <source>
        <dbReference type="Pfam" id="PF04233"/>
    </source>
</evidence>
<feature type="region of interest" description="Disordered" evidence="1">
    <location>
        <begin position="399"/>
        <end position="420"/>
    </location>
</feature>
<evidence type="ECO:0000313" key="3">
    <source>
        <dbReference type="EMBL" id="QJA65532.1"/>
    </source>
</evidence>
<dbReference type="InterPro" id="IPR009279">
    <property type="entry name" value="Portal_Mu"/>
</dbReference>
<dbReference type="AlphaFoldDB" id="A0A6M3KQJ0"/>